<dbReference type="Proteomes" id="UP000499080">
    <property type="component" value="Unassembled WGS sequence"/>
</dbReference>
<evidence type="ECO:0000313" key="2">
    <source>
        <dbReference type="Proteomes" id="UP000499080"/>
    </source>
</evidence>
<evidence type="ECO:0000313" key="1">
    <source>
        <dbReference type="EMBL" id="GBN59717.1"/>
    </source>
</evidence>
<comment type="caution">
    <text evidence="1">The sequence shown here is derived from an EMBL/GenBank/DDBJ whole genome shotgun (WGS) entry which is preliminary data.</text>
</comment>
<reference evidence="1 2" key="1">
    <citation type="journal article" date="2019" name="Sci. Rep.">
        <title>Orb-weaving spider Araneus ventricosus genome elucidates the spidroin gene catalogue.</title>
        <authorList>
            <person name="Kono N."/>
            <person name="Nakamura H."/>
            <person name="Ohtoshi R."/>
            <person name="Moran D.A.P."/>
            <person name="Shinohara A."/>
            <person name="Yoshida Y."/>
            <person name="Fujiwara M."/>
            <person name="Mori M."/>
            <person name="Tomita M."/>
            <person name="Arakawa K."/>
        </authorList>
    </citation>
    <scope>NUCLEOTIDE SEQUENCE [LARGE SCALE GENOMIC DNA]</scope>
</reference>
<organism evidence="1 2">
    <name type="scientific">Araneus ventricosus</name>
    <name type="common">Orbweaver spider</name>
    <name type="synonym">Epeira ventricosa</name>
    <dbReference type="NCBI Taxonomy" id="182803"/>
    <lineage>
        <taxon>Eukaryota</taxon>
        <taxon>Metazoa</taxon>
        <taxon>Ecdysozoa</taxon>
        <taxon>Arthropoda</taxon>
        <taxon>Chelicerata</taxon>
        <taxon>Arachnida</taxon>
        <taxon>Araneae</taxon>
        <taxon>Araneomorphae</taxon>
        <taxon>Entelegynae</taxon>
        <taxon>Araneoidea</taxon>
        <taxon>Araneidae</taxon>
        <taxon>Araneus</taxon>
    </lineage>
</organism>
<name>A0A4Y2QAS1_ARAVE</name>
<protein>
    <submittedName>
        <fullName evidence="1">Uncharacterized protein</fullName>
    </submittedName>
</protein>
<keyword evidence="2" id="KW-1185">Reference proteome</keyword>
<sequence>MARCHSTPFHFSTHSFSSTPRQFSSDFRIDDRFWLGVTDFAWSGTLVDPSLKLVIHKLSTPKPIVNLKKLLELACCGADCWISNRSKYPPLHLDYRAINAVGVGTYGVRLVLRDSLTKSKKAGIGVTGNG</sequence>
<dbReference type="EMBL" id="BGPR01013222">
    <property type="protein sequence ID" value="GBN59717.1"/>
    <property type="molecule type" value="Genomic_DNA"/>
</dbReference>
<proteinExistence type="predicted"/>
<gene>
    <name evidence="1" type="ORF">AVEN_177451_1</name>
</gene>
<accession>A0A4Y2QAS1</accession>
<dbReference type="AlphaFoldDB" id="A0A4Y2QAS1"/>